<evidence type="ECO:0000256" key="1">
    <source>
        <dbReference type="SAM" id="Phobius"/>
    </source>
</evidence>
<keyword evidence="3" id="KW-1185">Reference proteome</keyword>
<proteinExistence type="predicted"/>
<name>A0A2A7MNF3_MYCAG</name>
<feature type="transmembrane region" description="Helical" evidence="1">
    <location>
        <begin position="28"/>
        <end position="50"/>
    </location>
</feature>
<evidence type="ECO:0000313" key="3">
    <source>
        <dbReference type="Proteomes" id="UP000220914"/>
    </source>
</evidence>
<dbReference type="OrthoDB" id="4774349at2"/>
<evidence type="ECO:0000313" key="2">
    <source>
        <dbReference type="EMBL" id="PEG33109.1"/>
    </source>
</evidence>
<feature type="transmembrane region" description="Helical" evidence="1">
    <location>
        <begin position="56"/>
        <end position="77"/>
    </location>
</feature>
<organism evidence="2 3">
    <name type="scientific">Mycolicibacterium agri</name>
    <name type="common">Mycobacterium agri</name>
    <dbReference type="NCBI Taxonomy" id="36811"/>
    <lineage>
        <taxon>Bacteria</taxon>
        <taxon>Bacillati</taxon>
        <taxon>Actinomycetota</taxon>
        <taxon>Actinomycetes</taxon>
        <taxon>Mycobacteriales</taxon>
        <taxon>Mycobacteriaceae</taxon>
        <taxon>Mycolicibacterium</taxon>
    </lineage>
</organism>
<comment type="caution">
    <text evidence="2">The sequence shown here is derived from an EMBL/GenBank/DDBJ whole genome shotgun (WGS) entry which is preliminary data.</text>
</comment>
<keyword evidence="1" id="KW-0472">Membrane</keyword>
<dbReference type="AlphaFoldDB" id="A0A2A7MNF3"/>
<dbReference type="EMBL" id="PDCP01000147">
    <property type="protein sequence ID" value="PEG33109.1"/>
    <property type="molecule type" value="Genomic_DNA"/>
</dbReference>
<reference evidence="2 3" key="1">
    <citation type="submission" date="2017-10" db="EMBL/GenBank/DDBJ databases">
        <title>The new phylogeny of genus Mycobacterium.</title>
        <authorList>
            <person name="Tortoli E."/>
            <person name="Trovato A."/>
            <person name="Cirillo D.M."/>
        </authorList>
    </citation>
    <scope>NUCLEOTIDE SEQUENCE [LARGE SCALE GENOMIC DNA]</scope>
    <source>
        <strain evidence="2 3">CCUG37673</strain>
    </source>
</reference>
<accession>A0A2A7MNF3</accession>
<feature type="transmembrane region" description="Helical" evidence="1">
    <location>
        <begin position="84"/>
        <end position="103"/>
    </location>
</feature>
<gene>
    <name evidence="2" type="ORF">CQY20_32560</name>
</gene>
<dbReference type="Proteomes" id="UP000220914">
    <property type="component" value="Unassembled WGS sequence"/>
</dbReference>
<feature type="transmembrane region" description="Helical" evidence="1">
    <location>
        <begin position="115"/>
        <end position="133"/>
    </location>
</feature>
<evidence type="ECO:0008006" key="4">
    <source>
        <dbReference type="Google" id="ProtNLM"/>
    </source>
</evidence>
<protein>
    <recommendedName>
        <fullName evidence="4">Facilitated glucose transporter</fullName>
    </recommendedName>
</protein>
<dbReference type="RefSeq" id="WP_097945269.1">
    <property type="nucleotide sequence ID" value="NZ_BLKS01000004.1"/>
</dbReference>
<sequence length="139" mass="14652">MGGRLARLGARQHPDLSSSPDNTRALRVVVLTLLAIDGVISAVLGSFFLALRIGPVPFPISALLAGLLNAALVWAALQWTSSTRLAALPLWTWLATIAGLTLPGPGDDAVFGTEWLLLLLIALGTSPPALVLFRHNQSQ</sequence>
<keyword evidence="1" id="KW-1133">Transmembrane helix</keyword>
<keyword evidence="1" id="KW-0812">Transmembrane</keyword>